<feature type="signal peptide" evidence="2">
    <location>
        <begin position="1"/>
        <end position="25"/>
    </location>
</feature>
<accession>A0A031JG93</accession>
<name>A0A031JG93_9SPHN</name>
<reference evidence="3 4" key="1">
    <citation type="submission" date="2014-03" db="EMBL/GenBank/DDBJ databases">
        <title>Whole genome sequence of Novosphingobium resinovorum KF1.</title>
        <authorList>
            <person name="Gan H.M."/>
            <person name="Gan H.Y."/>
            <person name="Chew T.H."/>
            <person name="Savka M.A."/>
        </authorList>
    </citation>
    <scope>NUCLEOTIDE SEQUENCE [LARGE SCALE GENOMIC DNA]</scope>
    <source>
        <strain evidence="3 4">KF1</strain>
    </source>
</reference>
<keyword evidence="2" id="KW-0732">Signal</keyword>
<sequence length="109" mass="11025">MPACPRRLSPLVMTLTGLTAIPAMAADRSPPGPAAQRCPDGPAIIEARNDNGFVITCKSPPHLPTAARHASPSPTPVGAATLFDNALLAQTPFPAGGAGSNGDGHAPRR</sequence>
<feature type="region of interest" description="Disordered" evidence="1">
    <location>
        <begin position="90"/>
        <end position="109"/>
    </location>
</feature>
<comment type="caution">
    <text evidence="3">The sequence shown here is derived from an EMBL/GenBank/DDBJ whole genome shotgun (WGS) entry which is preliminary data.</text>
</comment>
<dbReference type="EMBL" id="JFYZ01000053">
    <property type="protein sequence ID" value="EZP72166.1"/>
    <property type="molecule type" value="Genomic_DNA"/>
</dbReference>
<evidence type="ECO:0000313" key="4">
    <source>
        <dbReference type="Proteomes" id="UP000024329"/>
    </source>
</evidence>
<gene>
    <name evidence="3" type="ORF">BV97_05129</name>
</gene>
<protein>
    <submittedName>
        <fullName evidence="3">Uncharacterized protein</fullName>
    </submittedName>
</protein>
<organism evidence="3 4">
    <name type="scientific">Novosphingobium resinovorum</name>
    <dbReference type="NCBI Taxonomy" id="158500"/>
    <lineage>
        <taxon>Bacteria</taxon>
        <taxon>Pseudomonadati</taxon>
        <taxon>Pseudomonadota</taxon>
        <taxon>Alphaproteobacteria</taxon>
        <taxon>Sphingomonadales</taxon>
        <taxon>Sphingomonadaceae</taxon>
        <taxon>Novosphingobium</taxon>
    </lineage>
</organism>
<dbReference type="AlphaFoldDB" id="A0A031JG93"/>
<proteinExistence type="predicted"/>
<evidence type="ECO:0000313" key="3">
    <source>
        <dbReference type="EMBL" id="EZP72166.1"/>
    </source>
</evidence>
<feature type="chain" id="PRO_5001551819" evidence="2">
    <location>
        <begin position="26"/>
        <end position="109"/>
    </location>
</feature>
<evidence type="ECO:0000256" key="1">
    <source>
        <dbReference type="SAM" id="MobiDB-lite"/>
    </source>
</evidence>
<dbReference type="Proteomes" id="UP000024329">
    <property type="component" value="Unassembled WGS sequence"/>
</dbReference>
<evidence type="ECO:0000256" key="2">
    <source>
        <dbReference type="SAM" id="SignalP"/>
    </source>
</evidence>